<sequence>MADGLAGNGPIEEASAPNIHGETMAQCSERTGYTIGELASLFPPIERWPEECNPPLPEAARAAYAAERFSPPPPPGVHPRVYFSPDDLPAIRASLKDTPAGRAAWRAIQLRAKWWTNDADAWKAAQDEAASEGYQGLRFNLAQGPLANFLDGTYDDGAPFELFNTAPLEAFRALIDEDEEGGQRMATVGATMAAHYLDILPGLPTDWQPLYQKVHSETLGLVYDFIHNFATDEQRDVMRQAIAAITRDRHFATAGTQALPAFPAISSNWLNVHTNLLPLTLSIEGEEGYDHDTYLRLVEGWKKWVHVAHSPVGAPFEGLAKSNFCAYYNVPLAKRGVELFATSSAYNFAALFHLNILLPSGRAFIYETGIGPMSTWSPDAEMFKMAYPTDAAIDIVFRCGTGMAYRPVKEYRGEPAGDGERELESYRREIFARNAYVNLERLYRAFGASAFVHADYEEGLAALRERGQPRTYFCDQRGLFVSRNEWSSTTSMLYVEPRHTPGGHTHPSRGDFVFCGLGRVWGTRWINFITGLHNLPLINGLGQGASTHRDGVTGTVSGRTLEAERREHAVFAVIACDLADAYRWALCVPGRGEPVMRTPNWSRLTPSPLPWMSLPWSELPNWRISTKGAFQGGHAEAFRHLPMRYFFRTSGLARGDTPYALIMDDIDASGESDFDEENGGDDAVGSAAIHSTQYEWLMQVDSTCQATHREPPLFVRYERIGAGDDGQGGSVDMLLYEGGDAQADVYAHEGPDPPLLPGGRVLRVRVLEAGPDAEVTPPPVLPVLQHFRFGGHVARRVAVHVRTVGACRIKVLLMAQRYGDPAPVTQMTRLPVDEEEAAAGGPIATTECTVRVGGTVDKYTLMLGPDGRTRSSHAGREEGVAEADPPATELLPVAGEADRDGDLAATDGEGTCAADEAGSCTDMLALADVLRDISSVVIDGVTYGGRGGGDDEQQWLLSPLMGTDSALAKIDSYMAVADESTTAGTDAWRDEVTGVNRIVAAVKGHVPYVVVVDDVELAAHAKGERHAIDFVLPLASPTARLVDLRDTFAIVEDGPRRMAVCPIFPDRSTLPKPQPEVTWPVRLERYLTAGGVQAKRLVVPSLSATSTMSSVAIVPLGAFGVPTCTPLGPEGAAWIECGGQRDAIQIVDDGNDDSEHCGIVIERLAGVVPAAADGADATKVAALNAVPVESTAEDKLLGHILLRAHTATGADHDCEQADAPEGDGDVEADNHGHGAPGSGGGPSDGVDGAPQTGSLEDVTGKNVTDDDETADVAVSVFPKPAVMSQRGWTVPEEGGDVTLPLSSDTLAAVETAVTFSAWVYVPTASPNGWRAVIPLLRSPWCEVSVHHGALRLGVRLEGQARFKPMDLRSPKLPLDVWFHLSVVWEQGWGVAAFINAKRLIGFPGLIGALPEPDTPLAVQLGCKTGVAWDDVRVFNGRLNAATLRQLFLYSGGLRRLAAYPLTELLDGATGTPELGGGDPAMLVGGTGVEVAEDDDMGTCLILDKNTRIVVPPSVTRLSEENCLSVSVWLRFDVDTYQQADIFRLDCHANKDLCLHMRTRKVGPKMNNRWGVDDGRSGVLHVPQPEGEWRHYVQTYDSGTVCLYLDGVLVGSRPVVTELDVSRGLLVAVGVVGAVKGLSIYNYALTLEEVVELHQDTGGVGPRRGHLSAFAG</sequence>
<dbReference type="Gene3D" id="2.70.98.70">
    <property type="match status" value="1"/>
</dbReference>
<dbReference type="SUPFAM" id="SSF49899">
    <property type="entry name" value="Concanavalin A-like lectins/glucanases"/>
    <property type="match status" value="2"/>
</dbReference>
<feature type="region of interest" description="Disordered" evidence="1">
    <location>
        <begin position="1213"/>
        <end position="1267"/>
    </location>
</feature>
<dbReference type="InterPro" id="IPR013320">
    <property type="entry name" value="ConA-like_dom_sf"/>
</dbReference>
<evidence type="ECO:0000256" key="1">
    <source>
        <dbReference type="SAM" id="MobiDB-lite"/>
    </source>
</evidence>
<proteinExistence type="predicted"/>
<dbReference type="EMBL" id="KV918950">
    <property type="protein sequence ID" value="OSX74359.1"/>
    <property type="molecule type" value="Genomic_DNA"/>
</dbReference>
<name>A0A1X6P0F9_PORUM</name>
<feature type="compositionally biased region" description="Gly residues" evidence="1">
    <location>
        <begin position="1234"/>
        <end position="1243"/>
    </location>
</feature>
<keyword evidence="3" id="KW-1185">Reference proteome</keyword>
<feature type="region of interest" description="Disordered" evidence="1">
    <location>
        <begin position="1"/>
        <end position="20"/>
    </location>
</feature>
<organism evidence="2 3">
    <name type="scientific">Porphyra umbilicalis</name>
    <name type="common">Purple laver</name>
    <name type="synonym">Red alga</name>
    <dbReference type="NCBI Taxonomy" id="2786"/>
    <lineage>
        <taxon>Eukaryota</taxon>
        <taxon>Rhodophyta</taxon>
        <taxon>Bangiophyceae</taxon>
        <taxon>Bangiales</taxon>
        <taxon>Bangiaceae</taxon>
        <taxon>Porphyra</taxon>
    </lineage>
</organism>
<dbReference type="InterPro" id="IPR008929">
    <property type="entry name" value="Chondroitin_lyas"/>
</dbReference>
<gene>
    <name evidence="2" type="ORF">BU14_0292s0002</name>
</gene>
<accession>A0A1X6P0F9</accession>
<evidence type="ECO:0000313" key="2">
    <source>
        <dbReference type="EMBL" id="OSX74359.1"/>
    </source>
</evidence>
<dbReference type="Pfam" id="PF13385">
    <property type="entry name" value="Laminin_G_3"/>
    <property type="match status" value="1"/>
</dbReference>
<dbReference type="Gene3D" id="2.60.120.200">
    <property type="match status" value="2"/>
</dbReference>
<evidence type="ECO:0000313" key="3">
    <source>
        <dbReference type="Proteomes" id="UP000218209"/>
    </source>
</evidence>
<feature type="region of interest" description="Disordered" evidence="1">
    <location>
        <begin position="863"/>
        <end position="887"/>
    </location>
</feature>
<protein>
    <recommendedName>
        <fullName evidence="4">LamG-like jellyroll fold domain-containing protein</fullName>
    </recommendedName>
</protein>
<dbReference type="Gene3D" id="1.50.10.100">
    <property type="entry name" value="Chondroitin AC/alginate lyase"/>
    <property type="match status" value="1"/>
</dbReference>
<feature type="compositionally biased region" description="Acidic residues" evidence="1">
    <location>
        <begin position="1216"/>
        <end position="1227"/>
    </location>
</feature>
<dbReference type="Proteomes" id="UP000218209">
    <property type="component" value="Unassembled WGS sequence"/>
</dbReference>
<reference evidence="2 3" key="1">
    <citation type="submission" date="2017-03" db="EMBL/GenBank/DDBJ databases">
        <title>WGS assembly of Porphyra umbilicalis.</title>
        <authorList>
            <person name="Brawley S.H."/>
            <person name="Blouin N.A."/>
            <person name="Ficko-Blean E."/>
            <person name="Wheeler G.L."/>
            <person name="Lohr M."/>
            <person name="Goodson H.V."/>
            <person name="Jenkins J.W."/>
            <person name="Blaby-Haas C.E."/>
            <person name="Helliwell K.E."/>
            <person name="Chan C."/>
            <person name="Marriage T."/>
            <person name="Bhattacharya D."/>
            <person name="Klein A.S."/>
            <person name="Badis Y."/>
            <person name="Brodie J."/>
            <person name="Cao Y."/>
            <person name="Collen J."/>
            <person name="Dittami S.M."/>
            <person name="Gachon C.M."/>
            <person name="Green B.R."/>
            <person name="Karpowicz S."/>
            <person name="Kim J.W."/>
            <person name="Kudahl U."/>
            <person name="Lin S."/>
            <person name="Michel G."/>
            <person name="Mittag M."/>
            <person name="Olson B.J."/>
            <person name="Pangilinan J."/>
            <person name="Peng Y."/>
            <person name="Qiu H."/>
            <person name="Shu S."/>
            <person name="Singer J.T."/>
            <person name="Smith A.G."/>
            <person name="Sprecher B.N."/>
            <person name="Wagner V."/>
            <person name="Wang W."/>
            <person name="Wang Z.-Y."/>
            <person name="Yan J."/>
            <person name="Yarish C."/>
            <person name="Zoeuner-Riek S."/>
            <person name="Zhuang Y."/>
            <person name="Zou Y."/>
            <person name="Lindquist E.A."/>
            <person name="Grimwood J."/>
            <person name="Barry K."/>
            <person name="Rokhsar D.S."/>
            <person name="Schmutz J."/>
            <person name="Stiller J.W."/>
            <person name="Grossman A.R."/>
            <person name="Prochnik S.E."/>
        </authorList>
    </citation>
    <scope>NUCLEOTIDE SEQUENCE [LARGE SCALE GENOMIC DNA]</scope>
    <source>
        <strain evidence="2">4086291</strain>
    </source>
</reference>
<evidence type="ECO:0008006" key="4">
    <source>
        <dbReference type="Google" id="ProtNLM"/>
    </source>
</evidence>
<dbReference type="OrthoDB" id="10692227at2759"/>